<dbReference type="STRING" id="1884381.SAMN05518846_10892"/>
<proteinExistence type="predicted"/>
<dbReference type="EMBL" id="FORT01000008">
    <property type="protein sequence ID" value="SFK06150.1"/>
    <property type="molecule type" value="Genomic_DNA"/>
</dbReference>
<dbReference type="Proteomes" id="UP000198915">
    <property type="component" value="Unassembled WGS sequence"/>
</dbReference>
<evidence type="ECO:0000313" key="1">
    <source>
        <dbReference type="EMBL" id="SFK06150.1"/>
    </source>
</evidence>
<evidence type="ECO:0000313" key="2">
    <source>
        <dbReference type="Proteomes" id="UP000198915"/>
    </source>
</evidence>
<dbReference type="PROSITE" id="PS51257">
    <property type="entry name" value="PROKAR_LIPOPROTEIN"/>
    <property type="match status" value="1"/>
</dbReference>
<gene>
    <name evidence="1" type="ORF">SAMN05518846_10892</name>
</gene>
<dbReference type="AlphaFoldDB" id="A0A1I3WFI4"/>
<sequence>MSVSEKITGVLLLGILACLFVIAQKPAPSFYSPPASIPFPEVPDSSNASVVSLDKNKIAVVDTRNDSPTFGKILVLTFDPTTNKFTQVADHTFSFDIVYR</sequence>
<dbReference type="RefSeq" id="WP_092269163.1">
    <property type="nucleotide sequence ID" value="NZ_BJOE01000013.1"/>
</dbReference>
<accession>A0A1I3WFI4</accession>
<keyword evidence="2" id="KW-1185">Reference proteome</keyword>
<protein>
    <submittedName>
        <fullName evidence="1">Uncharacterized protein</fullName>
    </submittedName>
</protein>
<reference evidence="2" key="1">
    <citation type="submission" date="2016-10" db="EMBL/GenBank/DDBJ databases">
        <authorList>
            <person name="Varghese N."/>
            <person name="Submissions S."/>
        </authorList>
    </citation>
    <scope>NUCLEOTIDE SEQUENCE [LARGE SCALE GENOMIC DNA]</scope>
    <source>
        <strain evidence="2">OK042</strain>
    </source>
</reference>
<name>A0A1I3WFI4_9BACL</name>
<organism evidence="1 2">
    <name type="scientific">Brevibacillus centrosporus</name>
    <dbReference type="NCBI Taxonomy" id="54910"/>
    <lineage>
        <taxon>Bacteria</taxon>
        <taxon>Bacillati</taxon>
        <taxon>Bacillota</taxon>
        <taxon>Bacilli</taxon>
        <taxon>Bacillales</taxon>
        <taxon>Paenibacillaceae</taxon>
        <taxon>Brevibacillus</taxon>
    </lineage>
</organism>